<reference evidence="1 2" key="1">
    <citation type="journal article" date="2024" name="Curr. Microbiol.">
        <title>Luteibacter sahnii sp. nov., A Novel Yellow-Colored Xanthomonadin Pigment Producing Probiotic Bacterium from Healthy Rice Seed Microbiome.</title>
        <authorList>
            <person name="Jaiswal G."/>
            <person name="Rana R."/>
            <person name="Nayak P.K."/>
            <person name="Chouhan R."/>
            <person name="Gandhi S.G."/>
            <person name="Patel H.K."/>
            <person name="Patil P.B."/>
        </authorList>
    </citation>
    <scope>NUCLEOTIDE SEQUENCE [LARGE SCALE GENOMIC DNA]</scope>
    <source>
        <strain evidence="1 2">PPL201</strain>
    </source>
</reference>
<evidence type="ECO:0000313" key="2">
    <source>
        <dbReference type="Proteomes" id="UP001528850"/>
    </source>
</evidence>
<dbReference type="Proteomes" id="UP001528850">
    <property type="component" value="Unassembled WGS sequence"/>
</dbReference>
<accession>A0ABT6BFG5</accession>
<dbReference type="EMBL" id="JARJJS010000008">
    <property type="protein sequence ID" value="MDF4026872.1"/>
    <property type="molecule type" value="Genomic_DNA"/>
</dbReference>
<keyword evidence="2" id="KW-1185">Reference proteome</keyword>
<evidence type="ECO:0000313" key="1">
    <source>
        <dbReference type="EMBL" id="MDF4026872.1"/>
    </source>
</evidence>
<sequence>MFPNASVAMPRRTVFAGVAGILVVASLAATLLTHTPHASIATPATGTPTDAGNASVHSGEVDILLGLARDATRDGRLVAPQGNNAYEYYLSVLQLDRANATAQDALRETLPFASQEIEQQINRRELDEARREIALLRDFDPTNYTLIILGAKLDAQQQVVTAEDEARAEAMRRRGG</sequence>
<proteinExistence type="predicted"/>
<gene>
    <name evidence="1" type="ORF">P3W24_18000</name>
</gene>
<organism evidence="1 2">
    <name type="scientific">Luteibacter sahnii</name>
    <dbReference type="NCBI Taxonomy" id="3021977"/>
    <lineage>
        <taxon>Bacteria</taxon>
        <taxon>Pseudomonadati</taxon>
        <taxon>Pseudomonadota</taxon>
        <taxon>Gammaproteobacteria</taxon>
        <taxon>Lysobacterales</taxon>
        <taxon>Rhodanobacteraceae</taxon>
        <taxon>Luteibacter</taxon>
    </lineage>
</organism>
<name>A0ABT6BFG5_9GAMM</name>
<protein>
    <submittedName>
        <fullName evidence="1">Energy transducer TonB</fullName>
    </submittedName>
</protein>
<comment type="caution">
    <text evidence="1">The sequence shown here is derived from an EMBL/GenBank/DDBJ whole genome shotgun (WGS) entry which is preliminary data.</text>
</comment>